<dbReference type="InterPro" id="IPR015943">
    <property type="entry name" value="WD40/YVTN_repeat-like_dom_sf"/>
</dbReference>
<protein>
    <recommendedName>
        <fullName evidence="3">Pyrrolo-quinoline quinone repeat domain-containing protein</fullName>
    </recommendedName>
</protein>
<comment type="caution">
    <text evidence="4">The sequence shown here is derived from an EMBL/GenBank/DDBJ whole genome shotgun (WGS) entry which is preliminary data.</text>
</comment>
<gene>
    <name evidence="4" type="ORF">FH715_04905</name>
</gene>
<feature type="region of interest" description="Disordered" evidence="1">
    <location>
        <begin position="401"/>
        <end position="441"/>
    </location>
</feature>
<dbReference type="RefSeq" id="WP_139641096.1">
    <property type="nucleotide sequence ID" value="NZ_BAAAZS010000005.1"/>
</dbReference>
<organism evidence="4 5">
    <name type="scientific">Streptomyces sedi</name>
    <dbReference type="NCBI Taxonomy" id="555059"/>
    <lineage>
        <taxon>Bacteria</taxon>
        <taxon>Bacillati</taxon>
        <taxon>Actinomycetota</taxon>
        <taxon>Actinomycetes</taxon>
        <taxon>Kitasatosporales</taxon>
        <taxon>Streptomycetaceae</taxon>
        <taxon>Streptomyces</taxon>
    </lineage>
</organism>
<name>A0A5C4VB19_9ACTN</name>
<sequence length="441" mass="46032">MGKRKVLLAGAVAGVLVAAGAVALMVEGGEDGPQPLEERWASEPALQAREAEESLATWVVDDAVVVVTERGGWAFETATGEQRWAMTDDESQLSPCVVSPEPNAAGLVAIVFEPAGGGPCDVVGAVDTRTGALLWSRRLPEPLGPTAGREIPVATGDEVITVDVRQAGSHHRFSPEGAEMPLLDPPSEGCQERLEWVQSAEYTLARCGDTLTAFATGSGEELWTERAGPRPVEAIVPGAPLMVIGTHSVTSLGDNGEVTGEASFKDPVDGIPLLLGESRLVSPVRWSPGLNLGGADLAHSPSPSWRQEFGDGVLAGAGDDHVLVVAPADEGDAEQVLLRVNTEDGERTEVGGFSSATVLAAAVDGDTLYAITAGEDPAERGKARVIAFDRPAAPANTALAAWQQAANADQRQVNWHSDDPPVPLPRASHLAHQEKSDTPIP</sequence>
<dbReference type="InterPro" id="IPR011047">
    <property type="entry name" value="Quinoprotein_ADH-like_sf"/>
</dbReference>
<evidence type="ECO:0000313" key="5">
    <source>
        <dbReference type="Proteomes" id="UP000311713"/>
    </source>
</evidence>
<dbReference type="SUPFAM" id="SSF50998">
    <property type="entry name" value="Quinoprotein alcohol dehydrogenase-like"/>
    <property type="match status" value="1"/>
</dbReference>
<dbReference type="Gene3D" id="2.130.10.10">
    <property type="entry name" value="YVTN repeat-like/Quinoprotein amine dehydrogenase"/>
    <property type="match status" value="1"/>
</dbReference>
<dbReference type="AlphaFoldDB" id="A0A5C4VB19"/>
<evidence type="ECO:0000256" key="2">
    <source>
        <dbReference type="SAM" id="SignalP"/>
    </source>
</evidence>
<evidence type="ECO:0000259" key="3">
    <source>
        <dbReference type="Pfam" id="PF13360"/>
    </source>
</evidence>
<evidence type="ECO:0000313" key="4">
    <source>
        <dbReference type="EMBL" id="TNM32676.1"/>
    </source>
</evidence>
<accession>A0A5C4VB19</accession>
<feature type="compositionally biased region" description="Basic and acidic residues" evidence="1">
    <location>
        <begin position="431"/>
        <end position="441"/>
    </location>
</feature>
<keyword evidence="5" id="KW-1185">Reference proteome</keyword>
<feature type="signal peptide" evidence="2">
    <location>
        <begin position="1"/>
        <end position="23"/>
    </location>
</feature>
<dbReference type="Pfam" id="PF13360">
    <property type="entry name" value="PQQ_2"/>
    <property type="match status" value="1"/>
</dbReference>
<dbReference type="Proteomes" id="UP000311713">
    <property type="component" value="Unassembled WGS sequence"/>
</dbReference>
<dbReference type="EMBL" id="VDGT01000003">
    <property type="protein sequence ID" value="TNM32676.1"/>
    <property type="molecule type" value="Genomic_DNA"/>
</dbReference>
<reference evidence="4 5" key="1">
    <citation type="submission" date="2019-06" db="EMBL/GenBank/DDBJ databases">
        <title>Draft genome of Streptomyces sedi sp. JCM16909.</title>
        <authorList>
            <person name="Klykleung N."/>
            <person name="Tanasupawat S."/>
            <person name="Kudo T."/>
            <person name="Yuki M."/>
            <person name="Ohkuma M."/>
        </authorList>
    </citation>
    <scope>NUCLEOTIDE SEQUENCE [LARGE SCALE GENOMIC DNA]</scope>
    <source>
        <strain evidence="4 5">JCM 16909</strain>
    </source>
</reference>
<feature type="chain" id="PRO_5039056791" description="Pyrrolo-quinoline quinone repeat domain-containing protein" evidence="2">
    <location>
        <begin position="24"/>
        <end position="441"/>
    </location>
</feature>
<dbReference type="InterPro" id="IPR002372">
    <property type="entry name" value="PQQ_rpt_dom"/>
</dbReference>
<feature type="domain" description="Pyrrolo-quinoline quinone repeat" evidence="3">
    <location>
        <begin position="55"/>
        <end position="156"/>
    </location>
</feature>
<proteinExistence type="predicted"/>
<keyword evidence="2" id="KW-0732">Signal</keyword>
<evidence type="ECO:0000256" key="1">
    <source>
        <dbReference type="SAM" id="MobiDB-lite"/>
    </source>
</evidence>
<dbReference type="OrthoDB" id="3952542at2"/>